<proteinExistence type="predicted"/>
<organism evidence="2 3">
    <name type="scientific">Diplodia intermedia</name>
    <dbReference type="NCBI Taxonomy" id="856260"/>
    <lineage>
        <taxon>Eukaryota</taxon>
        <taxon>Fungi</taxon>
        <taxon>Dikarya</taxon>
        <taxon>Ascomycota</taxon>
        <taxon>Pezizomycotina</taxon>
        <taxon>Dothideomycetes</taxon>
        <taxon>Dothideomycetes incertae sedis</taxon>
        <taxon>Botryosphaeriales</taxon>
        <taxon>Botryosphaeriaceae</taxon>
        <taxon>Diplodia</taxon>
    </lineage>
</organism>
<dbReference type="EMBL" id="JAKEKT020000041">
    <property type="protein sequence ID" value="KAL1641257.1"/>
    <property type="molecule type" value="Genomic_DNA"/>
</dbReference>
<keyword evidence="3" id="KW-1185">Reference proteome</keyword>
<evidence type="ECO:0000256" key="1">
    <source>
        <dbReference type="SAM" id="Coils"/>
    </source>
</evidence>
<gene>
    <name evidence="2" type="ORF">SLS58_006159</name>
</gene>
<protein>
    <submittedName>
        <fullName evidence="2">Uncharacterized protein</fullName>
    </submittedName>
</protein>
<reference evidence="2 3" key="1">
    <citation type="journal article" date="2023" name="Plant Dis.">
        <title>First Report of Diplodia intermedia Causing Canker and Dieback Diseases on Apple Trees in Canada.</title>
        <authorList>
            <person name="Ellouze W."/>
            <person name="Ilyukhin E."/>
            <person name="Sulman M."/>
            <person name="Ali S."/>
        </authorList>
    </citation>
    <scope>NUCLEOTIDE SEQUENCE [LARGE SCALE GENOMIC DNA]</scope>
    <source>
        <strain evidence="2 3">M45-28</strain>
    </source>
</reference>
<evidence type="ECO:0000313" key="3">
    <source>
        <dbReference type="Proteomes" id="UP001521184"/>
    </source>
</evidence>
<accession>A0ABR3TNK7</accession>
<keyword evidence="1" id="KW-0175">Coiled coil</keyword>
<sequence>MAIEHLNNIISAIEGGASTVDILFEQFSMRDVLATVRDTIFMQIQQASWKNDEIAKLKEERDNGIEMDINNPTPQGQDDFSDTKLRAILLCEKYDQQVKIYQGMIKEKDEQVRQLKDIQAANERKIAQLEKQLEESVAELQQLQNHILRSADRHDNERVIRHGSANW</sequence>
<comment type="caution">
    <text evidence="2">The sequence shown here is derived from an EMBL/GenBank/DDBJ whole genome shotgun (WGS) entry which is preliminary data.</text>
</comment>
<feature type="coiled-coil region" evidence="1">
    <location>
        <begin position="112"/>
        <end position="146"/>
    </location>
</feature>
<dbReference type="Proteomes" id="UP001521184">
    <property type="component" value="Unassembled WGS sequence"/>
</dbReference>
<evidence type="ECO:0000313" key="2">
    <source>
        <dbReference type="EMBL" id="KAL1641257.1"/>
    </source>
</evidence>
<name>A0ABR3TNK7_9PEZI</name>